<feature type="region of interest" description="Disordered" evidence="1">
    <location>
        <begin position="176"/>
        <end position="219"/>
    </location>
</feature>
<comment type="caution">
    <text evidence="2">The sequence shown here is derived from an EMBL/GenBank/DDBJ whole genome shotgun (WGS) entry which is preliminary data.</text>
</comment>
<accession>A0A8J5N3D1</accession>
<evidence type="ECO:0000256" key="1">
    <source>
        <dbReference type="SAM" id="MobiDB-lite"/>
    </source>
</evidence>
<organism evidence="2 3">
    <name type="scientific">Homarus americanus</name>
    <name type="common">American lobster</name>
    <dbReference type="NCBI Taxonomy" id="6706"/>
    <lineage>
        <taxon>Eukaryota</taxon>
        <taxon>Metazoa</taxon>
        <taxon>Ecdysozoa</taxon>
        <taxon>Arthropoda</taxon>
        <taxon>Crustacea</taxon>
        <taxon>Multicrustacea</taxon>
        <taxon>Malacostraca</taxon>
        <taxon>Eumalacostraca</taxon>
        <taxon>Eucarida</taxon>
        <taxon>Decapoda</taxon>
        <taxon>Pleocyemata</taxon>
        <taxon>Astacidea</taxon>
        <taxon>Nephropoidea</taxon>
        <taxon>Nephropidae</taxon>
        <taxon>Homarus</taxon>
    </lineage>
</organism>
<evidence type="ECO:0000313" key="3">
    <source>
        <dbReference type="Proteomes" id="UP000747542"/>
    </source>
</evidence>
<protein>
    <submittedName>
        <fullName evidence="2">Uncharacterized protein</fullName>
    </submittedName>
</protein>
<dbReference type="EMBL" id="JAHLQT010010988">
    <property type="protein sequence ID" value="KAG7172476.1"/>
    <property type="molecule type" value="Genomic_DNA"/>
</dbReference>
<feature type="compositionally biased region" description="Polar residues" evidence="1">
    <location>
        <begin position="203"/>
        <end position="219"/>
    </location>
</feature>
<proteinExistence type="predicted"/>
<evidence type="ECO:0000313" key="2">
    <source>
        <dbReference type="EMBL" id="KAG7172476.1"/>
    </source>
</evidence>
<feature type="compositionally biased region" description="Acidic residues" evidence="1">
    <location>
        <begin position="178"/>
        <end position="188"/>
    </location>
</feature>
<dbReference type="AlphaFoldDB" id="A0A8J5N3D1"/>
<feature type="non-terminal residue" evidence="2">
    <location>
        <position position="219"/>
    </location>
</feature>
<dbReference type="Proteomes" id="UP000747542">
    <property type="component" value="Unassembled WGS sequence"/>
</dbReference>
<keyword evidence="3" id="KW-1185">Reference proteome</keyword>
<reference evidence="2" key="1">
    <citation type="journal article" date="2021" name="Sci. Adv.">
        <title>The American lobster genome reveals insights on longevity, neural, and immune adaptations.</title>
        <authorList>
            <person name="Polinski J.M."/>
            <person name="Zimin A.V."/>
            <person name="Clark K.F."/>
            <person name="Kohn A.B."/>
            <person name="Sadowski N."/>
            <person name="Timp W."/>
            <person name="Ptitsyn A."/>
            <person name="Khanna P."/>
            <person name="Romanova D.Y."/>
            <person name="Williams P."/>
            <person name="Greenwood S.J."/>
            <person name="Moroz L.L."/>
            <person name="Walt D.R."/>
            <person name="Bodnar A.G."/>
        </authorList>
    </citation>
    <scope>NUCLEOTIDE SEQUENCE</scope>
    <source>
        <strain evidence="2">GMGI-L3</strain>
    </source>
</reference>
<name>A0A8J5N3D1_HOMAM</name>
<gene>
    <name evidence="2" type="ORF">Hamer_G025576</name>
</gene>
<sequence length="219" mass="24551">RFAVSDSSFPRLLFGLCQSLYKDFCQQTDSLVELQQIKAELSDNDQTLPAPANQEKEAEEMLDNPTPSTSPPHNGEVSSVCKFWKKYNAKNALDRIVEAWRKINVAKVLHAWKPLFAISKLSGAEQTQASGERQSVTATLMDTVETTQPVQAPGFSDVEVDDLQEIIGQHQQQPTIEEMLEDDEEQEEQQPTQEDDVKPGEPTTRQLTEVPTGITHLNE</sequence>
<feature type="region of interest" description="Disordered" evidence="1">
    <location>
        <begin position="42"/>
        <end position="75"/>
    </location>
</feature>